<keyword evidence="2" id="KW-0732">Signal</keyword>
<dbReference type="HOGENOM" id="CLU_920659_0_0_11"/>
<name>C7NGJ2_KYTSD</name>
<sequence length="302" mass="32056">MSRTTIRIAAATVALLGLPLAGAAHADEPGEPPARDPLPTTFSTGDAGDAPDLPWEVTVGGEFTELPFSGDGLVSLTVESGKTNDLIITGPDTHRTLIGGQQDDSVDYATQTCPDTAELAPSPVTFTSSDPSWLWSNGDKEPYATQGLESDMRSVSIQSLVCQPNTVDSLYGPMLFSTDYYVLDAEGDFVRIASQTMEATGREGSTPHWFTEDGWEFLADYAGQVRPDDTSNEEWADRMVAEGIVPEDKRWYVANTDPGTGPIIDTGRTAPASTEVAPWAVGLAGVGLLGAGATTLARRQRA</sequence>
<dbReference type="RefSeq" id="WP_015779045.1">
    <property type="nucleotide sequence ID" value="NC_013169.1"/>
</dbReference>
<dbReference type="EMBL" id="CP001686">
    <property type="protein sequence ID" value="ACV06100.1"/>
    <property type="molecule type" value="Genomic_DNA"/>
</dbReference>
<reference evidence="3 4" key="1">
    <citation type="journal article" date="2009" name="Stand. Genomic Sci.">
        <title>Complete genome sequence of Kytococcus sedentarius type strain (541).</title>
        <authorList>
            <person name="Sims D."/>
            <person name="Brettin T."/>
            <person name="Detter J.C."/>
            <person name="Han C."/>
            <person name="Lapidus A."/>
            <person name="Copeland A."/>
            <person name="Glavina Del Rio T."/>
            <person name="Nolan M."/>
            <person name="Chen F."/>
            <person name="Lucas S."/>
            <person name="Tice H."/>
            <person name="Cheng J.F."/>
            <person name="Bruce D."/>
            <person name="Goodwin L."/>
            <person name="Pitluck S."/>
            <person name="Ovchinnikova G."/>
            <person name="Pati A."/>
            <person name="Ivanova N."/>
            <person name="Mavrommatis K."/>
            <person name="Chen A."/>
            <person name="Palaniappan K."/>
            <person name="D'haeseleer P."/>
            <person name="Chain P."/>
            <person name="Bristow J."/>
            <person name="Eisen J.A."/>
            <person name="Markowitz V."/>
            <person name="Hugenholtz P."/>
            <person name="Schneider S."/>
            <person name="Goker M."/>
            <person name="Pukall R."/>
            <person name="Kyrpides N.C."/>
            <person name="Klenk H.P."/>
        </authorList>
    </citation>
    <scope>NUCLEOTIDE SEQUENCE [LARGE SCALE GENOMIC DNA]</scope>
    <source>
        <strain evidence="4">ATCC 14392 / DSM 20547 / JCM 11482 / CCUG 33030 / NBRC 15357 / NCTC 11040 / CCM 314 / 541</strain>
    </source>
</reference>
<evidence type="ECO:0000313" key="3">
    <source>
        <dbReference type="EMBL" id="ACV06100.1"/>
    </source>
</evidence>
<evidence type="ECO:0000313" key="4">
    <source>
        <dbReference type="Proteomes" id="UP000006666"/>
    </source>
</evidence>
<protein>
    <recommendedName>
        <fullName evidence="5">Gram-positive cocci surface proteins LPxTG domain-containing protein</fullName>
    </recommendedName>
</protein>
<dbReference type="AlphaFoldDB" id="C7NGJ2"/>
<feature type="region of interest" description="Disordered" evidence="1">
    <location>
        <begin position="24"/>
        <end position="52"/>
    </location>
</feature>
<evidence type="ECO:0008006" key="5">
    <source>
        <dbReference type="Google" id="ProtNLM"/>
    </source>
</evidence>
<dbReference type="Proteomes" id="UP000006666">
    <property type="component" value="Chromosome"/>
</dbReference>
<organism evidence="3 4">
    <name type="scientific">Kytococcus sedentarius (strain ATCC 14392 / DSM 20547 / JCM 11482 / CCUG 33030 / NBRC 15357 / NCTC 11040 / CCM 314 / 541)</name>
    <name type="common">Micrococcus sedentarius</name>
    <dbReference type="NCBI Taxonomy" id="478801"/>
    <lineage>
        <taxon>Bacteria</taxon>
        <taxon>Bacillati</taxon>
        <taxon>Actinomycetota</taxon>
        <taxon>Actinomycetes</taxon>
        <taxon>Micrococcales</taxon>
        <taxon>Kytococcaceae</taxon>
        <taxon>Kytococcus</taxon>
    </lineage>
</organism>
<proteinExistence type="predicted"/>
<dbReference type="KEGG" id="kse:Ksed_10560"/>
<accession>C7NGJ2</accession>
<keyword evidence="4" id="KW-1185">Reference proteome</keyword>
<evidence type="ECO:0000256" key="2">
    <source>
        <dbReference type="SAM" id="SignalP"/>
    </source>
</evidence>
<gene>
    <name evidence="3" type="ordered locus">Ksed_10560</name>
</gene>
<evidence type="ECO:0000256" key="1">
    <source>
        <dbReference type="SAM" id="MobiDB-lite"/>
    </source>
</evidence>
<feature type="chain" id="PRO_5002981150" description="Gram-positive cocci surface proteins LPxTG domain-containing protein" evidence="2">
    <location>
        <begin position="27"/>
        <end position="302"/>
    </location>
</feature>
<feature type="signal peptide" evidence="2">
    <location>
        <begin position="1"/>
        <end position="26"/>
    </location>
</feature>